<dbReference type="SUPFAM" id="SSF101967">
    <property type="entry name" value="Adhesin YadA, collagen-binding domain"/>
    <property type="match status" value="1"/>
</dbReference>
<dbReference type="STRING" id="619805.SAMN05660477_03068"/>
<gene>
    <name evidence="2" type="ORF">SAMN05660477_03068</name>
</gene>
<organism evidence="2 3">
    <name type="scientific">Soonwooa buanensis</name>
    <dbReference type="NCBI Taxonomy" id="619805"/>
    <lineage>
        <taxon>Bacteria</taxon>
        <taxon>Pseudomonadati</taxon>
        <taxon>Bacteroidota</taxon>
        <taxon>Flavobacteriia</taxon>
        <taxon>Flavobacteriales</taxon>
        <taxon>Weeksellaceae</taxon>
        <taxon>Chryseobacterium group</taxon>
        <taxon>Soonwooa</taxon>
    </lineage>
</organism>
<evidence type="ECO:0000256" key="1">
    <source>
        <dbReference type="SAM" id="Coils"/>
    </source>
</evidence>
<dbReference type="Gene3D" id="2.150.10.10">
    <property type="entry name" value="Serralysin-like metalloprotease, C-terminal"/>
    <property type="match status" value="1"/>
</dbReference>
<evidence type="ECO:0000313" key="2">
    <source>
        <dbReference type="EMBL" id="SKC10873.1"/>
    </source>
</evidence>
<sequence length="529" mass="55987">MNKNIFTIGAILISGFAFSQEGRVGINTASPAATLDVMASSTDLTRTDGLIAPRLKAAELQAKDALYTALQDGAIVYVTETLTSTTDKTINITAIGYYYFDKTQGTAGRWMKIASPSNLTDYKEPWNVQGSTTPATLNSDAIYQNNAVAVKKQNGILGADLDVLGAIRGGNALVYSSGTTAVNVGANSIAVGEGSSATETNTAAFGYQTTSAGISSFASGYQNTARGNYSTVSGKGNTVGSGLVTTSGHASTVFGEANQVNHILTFVNGYGNTLTDADGQAGTNFVSGTSNTITGNSSWNFIAGINNKTSSSNTFTTGTGNTITGNGGVVVGQNLTSINNSEIAFGKNNLSFTNSYLTVGNGFNTSNRSNLIAAIVDQTNATTVKDAWVAIGSNTAIPDRQNNTIKLRVYGGIQTAASTYADYVFEDYFNGNSSINPNYKFNTLYSVEKFVKQNHHLPGVTSIKNLEKTSDGYSFDLTSLSTQTLEKVEELYLHTIEQQKQIDSQKDELDALKDLIRKQQSQIDSLLSK</sequence>
<accession>A0A1T5GR38</accession>
<proteinExistence type="predicted"/>
<protein>
    <recommendedName>
        <fullName evidence="4">Head domain of trimeric autotransporter adhesin</fullName>
    </recommendedName>
</protein>
<dbReference type="AlphaFoldDB" id="A0A1T5GR38"/>
<reference evidence="2 3" key="1">
    <citation type="submission" date="2017-02" db="EMBL/GenBank/DDBJ databases">
        <authorList>
            <person name="Peterson S.W."/>
        </authorList>
    </citation>
    <scope>NUCLEOTIDE SEQUENCE [LARGE SCALE GENOMIC DNA]</scope>
    <source>
        <strain evidence="2 3">DSM 22323</strain>
    </source>
</reference>
<keyword evidence="3" id="KW-1185">Reference proteome</keyword>
<dbReference type="InterPro" id="IPR011049">
    <property type="entry name" value="Serralysin-like_metalloprot_C"/>
</dbReference>
<dbReference type="RefSeq" id="WP_079668279.1">
    <property type="nucleotide sequence ID" value="NZ_FUYZ01000016.1"/>
</dbReference>
<keyword evidence="1" id="KW-0175">Coiled coil</keyword>
<name>A0A1T5GR38_9FLAO</name>
<dbReference type="EMBL" id="FUYZ01000016">
    <property type="protein sequence ID" value="SKC10873.1"/>
    <property type="molecule type" value="Genomic_DNA"/>
</dbReference>
<feature type="coiled-coil region" evidence="1">
    <location>
        <begin position="495"/>
        <end position="529"/>
    </location>
</feature>
<dbReference type="OrthoDB" id="9808953at2"/>
<evidence type="ECO:0000313" key="3">
    <source>
        <dbReference type="Proteomes" id="UP000191112"/>
    </source>
</evidence>
<dbReference type="Proteomes" id="UP000191112">
    <property type="component" value="Unassembled WGS sequence"/>
</dbReference>
<evidence type="ECO:0008006" key="4">
    <source>
        <dbReference type="Google" id="ProtNLM"/>
    </source>
</evidence>